<dbReference type="KEGG" id="scm:SCHCO_01120444"/>
<protein>
    <submittedName>
        <fullName evidence="1">Uncharacterized protein</fullName>
    </submittedName>
</protein>
<reference evidence="1 2" key="1">
    <citation type="journal article" date="2010" name="Nat. Biotechnol.">
        <title>Genome sequence of the model mushroom Schizophyllum commune.</title>
        <authorList>
            <person name="Ohm R.A."/>
            <person name="de Jong J.F."/>
            <person name="Lugones L.G."/>
            <person name="Aerts A."/>
            <person name="Kothe E."/>
            <person name="Stajich J.E."/>
            <person name="de Vries R.P."/>
            <person name="Record E."/>
            <person name="Levasseur A."/>
            <person name="Baker S.E."/>
            <person name="Bartholomew K.A."/>
            <person name="Coutinho P.M."/>
            <person name="Erdmann S."/>
            <person name="Fowler T.J."/>
            <person name="Gathman A.C."/>
            <person name="Lombard V."/>
            <person name="Henrissat B."/>
            <person name="Knabe N."/>
            <person name="Kuees U."/>
            <person name="Lilly W.W."/>
            <person name="Lindquist E."/>
            <person name="Lucas S."/>
            <person name="Magnuson J.K."/>
            <person name="Piumi F."/>
            <person name="Raudaskoski M."/>
            <person name="Salamov A."/>
            <person name="Schmutz J."/>
            <person name="Schwarze F.W.M.R."/>
            <person name="vanKuyk P.A."/>
            <person name="Horton J.S."/>
            <person name="Grigoriev I.V."/>
            <person name="Woesten H.A.B."/>
        </authorList>
    </citation>
    <scope>NUCLEOTIDE SEQUENCE [LARGE SCALE GENOMIC DNA]</scope>
    <source>
        <strain evidence="2">H4-8 / FGSC 9210</strain>
    </source>
</reference>
<accession>D8PUS2</accession>
<evidence type="ECO:0000313" key="2">
    <source>
        <dbReference type="Proteomes" id="UP000007431"/>
    </source>
</evidence>
<dbReference type="eggNOG" id="ENOG502SXXD">
    <property type="taxonomic scope" value="Eukaryota"/>
</dbReference>
<dbReference type="EMBL" id="GL377303">
    <property type="protein sequence ID" value="EFJ01456.1"/>
    <property type="molecule type" value="Genomic_DNA"/>
</dbReference>
<dbReference type="VEuPathDB" id="FungiDB:SCHCODRAFT_01120444"/>
<dbReference type="InParanoid" id="D8PUS2"/>
<name>D8PUS2_SCHCM</name>
<dbReference type="HOGENOM" id="CLU_184662_0_0_1"/>
<gene>
    <name evidence="1" type="ORF">SCHCODRAFT_51205</name>
</gene>
<dbReference type="OrthoDB" id="3017409at2759"/>
<dbReference type="GeneID" id="9594963"/>
<dbReference type="AlphaFoldDB" id="D8PUS2"/>
<keyword evidence="2" id="KW-1185">Reference proteome</keyword>
<dbReference type="OMA" id="HDERKHK"/>
<dbReference type="Proteomes" id="UP000007431">
    <property type="component" value="Unassembled WGS sequence"/>
</dbReference>
<proteinExistence type="predicted"/>
<evidence type="ECO:0000313" key="1">
    <source>
        <dbReference type="EMBL" id="EFJ01456.1"/>
    </source>
</evidence>
<sequence>MDAPLVPPTRIEVSSSTPMSAEKAAKRLDAFITAFGERSQAAEGGSTAVTVQLQKLKDALVEERKHVQNASCANPSALYLSAILTPP</sequence>
<organism evidence="2">
    <name type="scientific">Schizophyllum commune (strain H4-8 / FGSC 9210)</name>
    <name type="common">Split gill fungus</name>
    <dbReference type="NCBI Taxonomy" id="578458"/>
    <lineage>
        <taxon>Eukaryota</taxon>
        <taxon>Fungi</taxon>
        <taxon>Dikarya</taxon>
        <taxon>Basidiomycota</taxon>
        <taxon>Agaricomycotina</taxon>
        <taxon>Agaricomycetes</taxon>
        <taxon>Agaricomycetidae</taxon>
        <taxon>Agaricales</taxon>
        <taxon>Schizophyllaceae</taxon>
        <taxon>Schizophyllum</taxon>
    </lineage>
</organism>